<dbReference type="GO" id="GO:0043709">
    <property type="term" value="P:cell adhesion involved in single-species biofilm formation"/>
    <property type="evidence" value="ECO:0007669"/>
    <property type="project" value="TreeGrafter"/>
</dbReference>
<dbReference type="AlphaFoldDB" id="A0A132E7H7"/>
<evidence type="ECO:0000313" key="6">
    <source>
        <dbReference type="EMBL" id="KWF19871.1"/>
    </source>
</evidence>
<comment type="similarity">
    <text evidence="2">Belongs to the fimbrial protein family.</text>
</comment>
<feature type="domain" description="Fimbrial-type adhesion" evidence="5">
    <location>
        <begin position="207"/>
        <end position="357"/>
    </location>
</feature>
<proteinExistence type="inferred from homology"/>
<evidence type="ECO:0000256" key="2">
    <source>
        <dbReference type="ARBA" id="ARBA00006671"/>
    </source>
</evidence>
<protein>
    <submittedName>
        <fullName evidence="6">Fimbrial protein</fullName>
    </submittedName>
</protein>
<dbReference type="PANTHER" id="PTHR33420">
    <property type="entry name" value="FIMBRIAL SUBUNIT ELFA-RELATED"/>
    <property type="match status" value="1"/>
</dbReference>
<dbReference type="Gene3D" id="2.60.40.1090">
    <property type="entry name" value="Fimbrial-type adhesion domain"/>
    <property type="match status" value="1"/>
</dbReference>
<dbReference type="PANTHER" id="PTHR33420:SF14">
    <property type="entry name" value="TYPE 1 FIMBRIN D-MANNOSE SPECIFIC ADHESIN"/>
    <property type="match status" value="1"/>
</dbReference>
<accession>A0A132E7H7</accession>
<gene>
    <name evidence="6" type="ORF">WT56_30025</name>
</gene>
<dbReference type="OrthoDB" id="8678921at2"/>
<dbReference type="EMBL" id="LPJR01000083">
    <property type="protein sequence ID" value="KWF19871.1"/>
    <property type="molecule type" value="Genomic_DNA"/>
</dbReference>
<name>A0A132E7H7_9BURK</name>
<evidence type="ECO:0000256" key="4">
    <source>
        <dbReference type="SAM" id="SignalP"/>
    </source>
</evidence>
<dbReference type="Pfam" id="PF00419">
    <property type="entry name" value="Fimbrial"/>
    <property type="match status" value="1"/>
</dbReference>
<evidence type="ECO:0000313" key="7">
    <source>
        <dbReference type="Proteomes" id="UP000062912"/>
    </source>
</evidence>
<dbReference type="InterPro" id="IPR000259">
    <property type="entry name" value="Adhesion_dom_fimbrial"/>
</dbReference>
<dbReference type="InterPro" id="IPR050263">
    <property type="entry name" value="Bact_Fimbrial_Adh_Pro"/>
</dbReference>
<dbReference type="SUPFAM" id="SSF49401">
    <property type="entry name" value="Bacterial adhesins"/>
    <property type="match status" value="1"/>
</dbReference>
<dbReference type="GO" id="GO:0009289">
    <property type="term" value="C:pilus"/>
    <property type="evidence" value="ECO:0007669"/>
    <property type="project" value="UniProtKB-SubCell"/>
</dbReference>
<dbReference type="Proteomes" id="UP000062912">
    <property type="component" value="Unassembled WGS sequence"/>
</dbReference>
<sequence>MRKNLKHLVQTLGYLSLVVMLAGFRPAAAACPANWTVSSNVAGFSPITLAGPADAVQHGTLIKPGATARVSGWRYFFNEPTEFADCLKLKGRFESLGTVVPGIRYVSNGLVSDVWESGVPGIGYALVMKSDFGPEIGVKEGGIDVVYDKEPVPSFSTAISVVVALVATGRLASGTYTIPARQVGKYTITDGSGTPMSVSIPMASTRVTVNAQGCKVISGDGNNVMLPRAITYDFKEVGATSAVSSSFAVGLKCDTTLAVHATLTDASDRSNRSNVLTLAPGSTATGFGLQIFRDKSTTPLAFGPESSTKGNPNQWLVGTANAYETLLIPFTARYVKTTETVGPGSVSARALITFSYQ</sequence>
<evidence type="ECO:0000256" key="1">
    <source>
        <dbReference type="ARBA" id="ARBA00004561"/>
    </source>
</evidence>
<feature type="signal peptide" evidence="4">
    <location>
        <begin position="1"/>
        <end position="29"/>
    </location>
</feature>
<dbReference type="RefSeq" id="WP_060246335.1">
    <property type="nucleotide sequence ID" value="NZ_LPJR01000083.1"/>
</dbReference>
<dbReference type="InterPro" id="IPR036937">
    <property type="entry name" value="Adhesion_dom_fimbrial_sf"/>
</dbReference>
<organism evidence="6 7">
    <name type="scientific">Burkholderia pseudomultivorans</name>
    <dbReference type="NCBI Taxonomy" id="1207504"/>
    <lineage>
        <taxon>Bacteria</taxon>
        <taxon>Pseudomonadati</taxon>
        <taxon>Pseudomonadota</taxon>
        <taxon>Betaproteobacteria</taxon>
        <taxon>Burkholderiales</taxon>
        <taxon>Burkholderiaceae</taxon>
        <taxon>Burkholderia</taxon>
        <taxon>Burkholderia cepacia complex</taxon>
    </lineage>
</organism>
<keyword evidence="4" id="KW-0732">Signal</keyword>
<dbReference type="Gene3D" id="2.60.40.3310">
    <property type="match status" value="1"/>
</dbReference>
<comment type="caution">
    <text evidence="6">The sequence shown here is derived from an EMBL/GenBank/DDBJ whole genome shotgun (WGS) entry which is preliminary data.</text>
</comment>
<evidence type="ECO:0000259" key="5">
    <source>
        <dbReference type="Pfam" id="PF00419"/>
    </source>
</evidence>
<reference evidence="6 7" key="1">
    <citation type="submission" date="2015-11" db="EMBL/GenBank/DDBJ databases">
        <title>Expanding the genomic diversity of Burkholderia species for the development of highly accurate diagnostics.</title>
        <authorList>
            <person name="Sahl J."/>
            <person name="Keim P."/>
            <person name="Wagner D."/>
        </authorList>
    </citation>
    <scope>NUCLEOTIDE SEQUENCE [LARGE SCALE GENOMIC DNA]</scope>
    <source>
        <strain evidence="6 7">MSMB368WGS</strain>
    </source>
</reference>
<evidence type="ECO:0000256" key="3">
    <source>
        <dbReference type="ARBA" id="ARBA00023263"/>
    </source>
</evidence>
<keyword evidence="3" id="KW-0281">Fimbrium</keyword>
<comment type="subcellular location">
    <subcellularLocation>
        <location evidence="1">Fimbrium</location>
    </subcellularLocation>
</comment>
<feature type="chain" id="PRO_5007290475" evidence="4">
    <location>
        <begin position="30"/>
        <end position="357"/>
    </location>
</feature>
<dbReference type="InterPro" id="IPR008966">
    <property type="entry name" value="Adhesion_dom_sf"/>
</dbReference>